<evidence type="ECO:0000256" key="9">
    <source>
        <dbReference type="ARBA" id="ARBA00022737"/>
    </source>
</evidence>
<evidence type="ECO:0000313" key="23">
    <source>
        <dbReference type="Proteomes" id="UP000036987"/>
    </source>
</evidence>
<evidence type="ECO:0000256" key="6">
    <source>
        <dbReference type="ARBA" id="ARBA00022679"/>
    </source>
</evidence>
<evidence type="ECO:0000256" key="4">
    <source>
        <dbReference type="ARBA" id="ARBA00022553"/>
    </source>
</evidence>
<comment type="catalytic activity">
    <reaction evidence="17">
        <text>L-seryl-[protein] + ATP = O-phospho-L-seryl-[protein] + ADP + H(+)</text>
        <dbReference type="Rhea" id="RHEA:17989"/>
        <dbReference type="Rhea" id="RHEA-COMP:9863"/>
        <dbReference type="Rhea" id="RHEA-COMP:11604"/>
        <dbReference type="ChEBI" id="CHEBI:15378"/>
        <dbReference type="ChEBI" id="CHEBI:29999"/>
        <dbReference type="ChEBI" id="CHEBI:30616"/>
        <dbReference type="ChEBI" id="CHEBI:83421"/>
        <dbReference type="ChEBI" id="CHEBI:456216"/>
        <dbReference type="EC" id="2.7.11.1"/>
    </reaction>
</comment>
<dbReference type="Gene3D" id="1.10.510.10">
    <property type="entry name" value="Transferase(Phosphotransferase) domain 1"/>
    <property type="match status" value="1"/>
</dbReference>
<dbReference type="CDD" id="cd14066">
    <property type="entry name" value="STKc_IRAK"/>
    <property type="match status" value="1"/>
</dbReference>
<comment type="subcellular location">
    <subcellularLocation>
        <location evidence="1">Cell membrane</location>
        <topology evidence="1">Single-pass membrane protein</topology>
    </subcellularLocation>
</comment>
<evidence type="ECO:0000256" key="16">
    <source>
        <dbReference type="ARBA" id="ARBA00047899"/>
    </source>
</evidence>
<dbReference type="SUPFAM" id="SSF56112">
    <property type="entry name" value="Protein kinase-like (PK-like)"/>
    <property type="match status" value="1"/>
</dbReference>
<dbReference type="InterPro" id="IPR024788">
    <property type="entry name" value="Malectin-like_Carb-bd_dom"/>
</dbReference>
<keyword evidence="14 20" id="KW-0472">Membrane</keyword>
<dbReference type="STRING" id="29655.A0A0K9NYN3"/>
<evidence type="ECO:0000256" key="18">
    <source>
        <dbReference type="PROSITE-ProRule" id="PRU10141"/>
    </source>
</evidence>
<evidence type="ECO:0000256" key="15">
    <source>
        <dbReference type="ARBA" id="ARBA00023170"/>
    </source>
</evidence>
<evidence type="ECO:0000256" key="17">
    <source>
        <dbReference type="ARBA" id="ARBA00048679"/>
    </source>
</evidence>
<keyword evidence="6" id="KW-0808">Transferase</keyword>
<dbReference type="Pfam" id="PF00560">
    <property type="entry name" value="LRR_1"/>
    <property type="match status" value="1"/>
</dbReference>
<dbReference type="SMART" id="SM00220">
    <property type="entry name" value="S_TKc"/>
    <property type="match status" value="1"/>
</dbReference>
<feature type="binding site" evidence="18">
    <location>
        <position position="595"/>
    </location>
    <ligand>
        <name>ATP</name>
        <dbReference type="ChEBI" id="CHEBI:30616"/>
    </ligand>
</feature>
<dbReference type="Pfam" id="PF07714">
    <property type="entry name" value="PK_Tyr_Ser-Thr"/>
    <property type="match status" value="1"/>
</dbReference>
<feature type="transmembrane region" description="Helical" evidence="20">
    <location>
        <begin position="511"/>
        <end position="532"/>
    </location>
</feature>
<dbReference type="InterPro" id="IPR032675">
    <property type="entry name" value="LRR_dom_sf"/>
</dbReference>
<dbReference type="OMA" id="AMEIYVV"/>
<evidence type="ECO:0000313" key="22">
    <source>
        <dbReference type="EMBL" id="KMZ61926.1"/>
    </source>
</evidence>
<keyword evidence="12 18" id="KW-0067">ATP-binding</keyword>
<keyword evidence="5" id="KW-0433">Leucine-rich repeat</keyword>
<dbReference type="GO" id="GO:0005886">
    <property type="term" value="C:plasma membrane"/>
    <property type="evidence" value="ECO:0007669"/>
    <property type="project" value="UniProtKB-SubCell"/>
</dbReference>
<proteinExistence type="predicted"/>
<dbReference type="FunFam" id="3.80.10.10:FF:000129">
    <property type="entry name" value="Leucine-rich repeat receptor-like kinase"/>
    <property type="match status" value="1"/>
</dbReference>
<dbReference type="PROSITE" id="PS50011">
    <property type="entry name" value="PROTEIN_KINASE_DOM"/>
    <property type="match status" value="1"/>
</dbReference>
<feature type="domain" description="Protein kinase" evidence="21">
    <location>
        <begin position="567"/>
        <end position="876"/>
    </location>
</feature>
<keyword evidence="7 20" id="KW-0812">Transmembrane</keyword>
<dbReference type="Gene3D" id="3.80.10.10">
    <property type="entry name" value="Ribonuclease Inhibitor"/>
    <property type="match status" value="1"/>
</dbReference>
<dbReference type="PROSITE" id="PS00108">
    <property type="entry name" value="PROTEIN_KINASE_ST"/>
    <property type="match status" value="1"/>
</dbReference>
<dbReference type="InterPro" id="IPR000719">
    <property type="entry name" value="Prot_kinase_dom"/>
</dbReference>
<dbReference type="SUPFAM" id="SSF52058">
    <property type="entry name" value="L domain-like"/>
    <property type="match status" value="1"/>
</dbReference>
<feature type="compositionally biased region" description="Polar residues" evidence="19">
    <location>
        <begin position="867"/>
        <end position="876"/>
    </location>
</feature>
<keyword evidence="8" id="KW-0732">Signal</keyword>
<dbReference type="InterPro" id="IPR017441">
    <property type="entry name" value="Protein_kinase_ATP_BS"/>
</dbReference>
<feature type="region of interest" description="Disordered" evidence="19">
    <location>
        <begin position="857"/>
        <end position="876"/>
    </location>
</feature>
<dbReference type="Proteomes" id="UP000036987">
    <property type="component" value="Unassembled WGS sequence"/>
</dbReference>
<dbReference type="Gene3D" id="3.30.200.20">
    <property type="entry name" value="Phosphorylase Kinase, domain 1"/>
    <property type="match status" value="1"/>
</dbReference>
<feature type="compositionally biased region" description="Low complexity" evidence="19">
    <location>
        <begin position="857"/>
        <end position="866"/>
    </location>
</feature>
<keyword evidence="3" id="KW-0723">Serine/threonine-protein kinase</keyword>
<keyword evidence="9" id="KW-0677">Repeat</keyword>
<evidence type="ECO:0000256" key="5">
    <source>
        <dbReference type="ARBA" id="ARBA00022614"/>
    </source>
</evidence>
<evidence type="ECO:0000256" key="19">
    <source>
        <dbReference type="SAM" id="MobiDB-lite"/>
    </source>
</evidence>
<dbReference type="EC" id="2.7.11.1" evidence="2"/>
<dbReference type="InterPro" id="IPR008271">
    <property type="entry name" value="Ser/Thr_kinase_AS"/>
</dbReference>
<keyword evidence="13 20" id="KW-1133">Transmembrane helix</keyword>
<comment type="caution">
    <text evidence="22">The sequence shown here is derived from an EMBL/GenBank/DDBJ whole genome shotgun (WGS) entry which is preliminary data.</text>
</comment>
<dbReference type="InterPro" id="IPR001245">
    <property type="entry name" value="Ser-Thr/Tyr_kinase_cat_dom"/>
</dbReference>
<dbReference type="Pfam" id="PF12819">
    <property type="entry name" value="Malectin_like"/>
    <property type="match status" value="1"/>
</dbReference>
<dbReference type="GO" id="GO:0004674">
    <property type="term" value="F:protein serine/threonine kinase activity"/>
    <property type="evidence" value="ECO:0007669"/>
    <property type="project" value="UniProtKB-KW"/>
</dbReference>
<dbReference type="EMBL" id="LFYR01001430">
    <property type="protein sequence ID" value="KMZ61926.1"/>
    <property type="molecule type" value="Genomic_DNA"/>
</dbReference>
<dbReference type="FunFam" id="1.10.510.10:FF:000146">
    <property type="entry name" value="LRR receptor-like serine/threonine-protein kinase IOS1"/>
    <property type="match status" value="1"/>
</dbReference>
<dbReference type="GO" id="GO:0005524">
    <property type="term" value="F:ATP binding"/>
    <property type="evidence" value="ECO:0007669"/>
    <property type="project" value="UniProtKB-UniRule"/>
</dbReference>
<reference evidence="23" key="1">
    <citation type="journal article" date="2016" name="Nature">
        <title>The genome of the seagrass Zostera marina reveals angiosperm adaptation to the sea.</title>
        <authorList>
            <person name="Olsen J.L."/>
            <person name="Rouze P."/>
            <person name="Verhelst B."/>
            <person name="Lin Y.-C."/>
            <person name="Bayer T."/>
            <person name="Collen J."/>
            <person name="Dattolo E."/>
            <person name="De Paoli E."/>
            <person name="Dittami S."/>
            <person name="Maumus F."/>
            <person name="Michel G."/>
            <person name="Kersting A."/>
            <person name="Lauritano C."/>
            <person name="Lohaus R."/>
            <person name="Toepel M."/>
            <person name="Tonon T."/>
            <person name="Vanneste K."/>
            <person name="Amirebrahimi M."/>
            <person name="Brakel J."/>
            <person name="Bostroem C."/>
            <person name="Chovatia M."/>
            <person name="Grimwood J."/>
            <person name="Jenkins J.W."/>
            <person name="Jueterbock A."/>
            <person name="Mraz A."/>
            <person name="Stam W.T."/>
            <person name="Tice H."/>
            <person name="Bornberg-Bauer E."/>
            <person name="Green P.J."/>
            <person name="Pearson G.A."/>
            <person name="Procaccini G."/>
            <person name="Duarte C.M."/>
            <person name="Schmutz J."/>
            <person name="Reusch T.B.H."/>
            <person name="Van de Peer Y."/>
        </authorList>
    </citation>
    <scope>NUCLEOTIDE SEQUENCE [LARGE SCALE GENOMIC DNA]</scope>
    <source>
        <strain evidence="23">cv. Finnish</strain>
    </source>
</reference>
<evidence type="ECO:0000256" key="20">
    <source>
        <dbReference type="SAM" id="Phobius"/>
    </source>
</evidence>
<dbReference type="PANTHER" id="PTHR45631:SF202">
    <property type="entry name" value="SENESCENCE-INDUCED RECEPTOR-LIKE SERINE_THREONINE-PROTEIN KINASE"/>
    <property type="match status" value="1"/>
</dbReference>
<evidence type="ECO:0000256" key="8">
    <source>
        <dbReference type="ARBA" id="ARBA00022729"/>
    </source>
</evidence>
<accession>A0A0K9NYN3</accession>
<dbReference type="AlphaFoldDB" id="A0A0K9NYN3"/>
<evidence type="ECO:0000259" key="21">
    <source>
        <dbReference type="PROSITE" id="PS50011"/>
    </source>
</evidence>
<dbReference type="InterPro" id="IPR011009">
    <property type="entry name" value="Kinase-like_dom_sf"/>
</dbReference>
<keyword evidence="15" id="KW-0675">Receptor</keyword>
<dbReference type="InterPro" id="IPR001611">
    <property type="entry name" value="Leu-rich_rpt"/>
</dbReference>
<sequence>MITIEGFFNTLESRNTSSPNQLTKLSTCFINIDCGKTFSYDDPKTGLHFVPDSEYIDSGENRQVISNLRDKADYPQANDLRSFPNGTRNCYTLRPVVKGNKYLLRAFFMYGNYDGKDSLPKFDLYFGANLWFHVKIINSSVNFYTEIIAVAPANSISVCLKNTNDGIPFISTLELRPLSHFLYKEVDTFNSLILQTPRDCGEAKRTSKIRYPDDSYDRLWVPYDPYIWSHIETNNEIITNTNGGYQVPSEIMKTAAIPKDGGTKIDFNWTASFKWTEYGVGPAEYYIFLHFAELLPSSGNNSRIFDVKFNDEIIGSNVTPEYLSITTISNKIPKRYEKLMVSIYSVNGSTLPPILNALEIYAAKPIRENDTNSQDVDAIFDIKYEYQVKKNWMGDPCIPSELIWKDLRCATVVGKPPRIISLNLSFSQLNGKLADSIANLSQLEYLDLSVNNLRGEIPNFLASLRYLKSLNLTGSGLEGPIPKALLEKSEKGLLTLSFDQYQKPAKSPKTVIIIVTSICSAFFLLLMVLIYARRKKKQGYWMNQRNDSELTFDSRKFSYQELVSITHNFSKQLGRGGFGIVYHGVLDNGNEVAIKVLSKLSSQGPKEFQNEAQLLTRIHHRNLVPLVGYCYDKDHVALVYECMEEGTLESHLSGRASVLSWRKRLQIVVDAAQGLEYLHKGCKPAIIHRDVKTSNILLNKNMEARISDFGLSKIIQNDNITHVTTMVMGTPGYLDPEYYITNQLNEKSDVYSFGVVLLEVITGKPAIVKIQEPTHIIECVQAGIEQGDLNMIVDPKFEEAYDANSVWKAIKIALSCTSNRSLHRITMTQVVTLLKECLDLETDIDDDINLESRTTTTSYATSTGDSNANSTVSMVH</sequence>
<evidence type="ECO:0000256" key="3">
    <source>
        <dbReference type="ARBA" id="ARBA00022527"/>
    </source>
</evidence>
<keyword evidence="10 18" id="KW-0547">Nucleotide-binding</keyword>
<evidence type="ECO:0000256" key="14">
    <source>
        <dbReference type="ARBA" id="ARBA00023136"/>
    </source>
</evidence>
<organism evidence="22 23">
    <name type="scientific">Zostera marina</name>
    <name type="common">Eelgrass</name>
    <dbReference type="NCBI Taxonomy" id="29655"/>
    <lineage>
        <taxon>Eukaryota</taxon>
        <taxon>Viridiplantae</taxon>
        <taxon>Streptophyta</taxon>
        <taxon>Embryophyta</taxon>
        <taxon>Tracheophyta</taxon>
        <taxon>Spermatophyta</taxon>
        <taxon>Magnoliopsida</taxon>
        <taxon>Liliopsida</taxon>
        <taxon>Zosteraceae</taxon>
        <taxon>Zostera</taxon>
    </lineage>
</organism>
<evidence type="ECO:0000256" key="11">
    <source>
        <dbReference type="ARBA" id="ARBA00022777"/>
    </source>
</evidence>
<keyword evidence="23" id="KW-1185">Reference proteome</keyword>
<dbReference type="PANTHER" id="PTHR45631">
    <property type="entry name" value="OS07G0107800 PROTEIN-RELATED"/>
    <property type="match status" value="1"/>
</dbReference>
<keyword evidence="4" id="KW-0597">Phosphoprotein</keyword>
<evidence type="ECO:0000256" key="1">
    <source>
        <dbReference type="ARBA" id="ARBA00004162"/>
    </source>
</evidence>
<evidence type="ECO:0000256" key="13">
    <source>
        <dbReference type="ARBA" id="ARBA00022989"/>
    </source>
</evidence>
<gene>
    <name evidence="22" type="ORF">ZOSMA_4G02170</name>
</gene>
<name>A0A0K9NYN3_ZOSMR</name>
<protein>
    <recommendedName>
        <fullName evidence="2">non-specific serine/threonine protein kinase</fullName>
        <ecNumber evidence="2">2.7.11.1</ecNumber>
    </recommendedName>
</protein>
<evidence type="ECO:0000256" key="10">
    <source>
        <dbReference type="ARBA" id="ARBA00022741"/>
    </source>
</evidence>
<dbReference type="Gene3D" id="2.60.120.430">
    <property type="entry name" value="Galactose-binding lectin"/>
    <property type="match status" value="1"/>
</dbReference>
<keyword evidence="11" id="KW-0418">Kinase</keyword>
<dbReference type="FunFam" id="3.30.200.20:FF:000394">
    <property type="entry name" value="Leucine-rich repeat receptor-like protein kinase"/>
    <property type="match status" value="1"/>
</dbReference>
<evidence type="ECO:0000256" key="12">
    <source>
        <dbReference type="ARBA" id="ARBA00022840"/>
    </source>
</evidence>
<evidence type="ECO:0000256" key="2">
    <source>
        <dbReference type="ARBA" id="ARBA00012513"/>
    </source>
</evidence>
<dbReference type="PROSITE" id="PS00107">
    <property type="entry name" value="PROTEIN_KINASE_ATP"/>
    <property type="match status" value="1"/>
</dbReference>
<comment type="catalytic activity">
    <reaction evidence="16">
        <text>L-threonyl-[protein] + ATP = O-phospho-L-threonyl-[protein] + ADP + H(+)</text>
        <dbReference type="Rhea" id="RHEA:46608"/>
        <dbReference type="Rhea" id="RHEA-COMP:11060"/>
        <dbReference type="Rhea" id="RHEA-COMP:11605"/>
        <dbReference type="ChEBI" id="CHEBI:15378"/>
        <dbReference type="ChEBI" id="CHEBI:30013"/>
        <dbReference type="ChEBI" id="CHEBI:30616"/>
        <dbReference type="ChEBI" id="CHEBI:61977"/>
        <dbReference type="ChEBI" id="CHEBI:456216"/>
        <dbReference type="EC" id="2.7.11.1"/>
    </reaction>
</comment>
<dbReference type="OrthoDB" id="2017114at2759"/>
<evidence type="ECO:0000256" key="7">
    <source>
        <dbReference type="ARBA" id="ARBA00022692"/>
    </source>
</evidence>